<feature type="region of interest" description="Disordered" evidence="1">
    <location>
        <begin position="1"/>
        <end position="31"/>
    </location>
</feature>
<keyword evidence="2" id="KW-0812">Transmembrane</keyword>
<gene>
    <name evidence="3" type="ORF">SCF082_LOCUS31703</name>
</gene>
<evidence type="ECO:0000313" key="4">
    <source>
        <dbReference type="Proteomes" id="UP001642464"/>
    </source>
</evidence>
<keyword evidence="4" id="KW-1185">Reference proteome</keyword>
<organism evidence="3 4">
    <name type="scientific">Durusdinium trenchii</name>
    <dbReference type="NCBI Taxonomy" id="1381693"/>
    <lineage>
        <taxon>Eukaryota</taxon>
        <taxon>Sar</taxon>
        <taxon>Alveolata</taxon>
        <taxon>Dinophyceae</taxon>
        <taxon>Suessiales</taxon>
        <taxon>Symbiodiniaceae</taxon>
        <taxon>Durusdinium</taxon>
    </lineage>
</organism>
<protein>
    <submittedName>
        <fullName evidence="3">Uncharacterized protein</fullName>
    </submittedName>
</protein>
<keyword evidence="2" id="KW-0472">Membrane</keyword>
<evidence type="ECO:0000256" key="1">
    <source>
        <dbReference type="SAM" id="MobiDB-lite"/>
    </source>
</evidence>
<feature type="compositionally biased region" description="Basic and acidic residues" evidence="1">
    <location>
        <begin position="497"/>
        <end position="521"/>
    </location>
</feature>
<dbReference type="EMBL" id="CAXAMM010027003">
    <property type="protein sequence ID" value="CAK9060050.1"/>
    <property type="molecule type" value="Genomic_DNA"/>
</dbReference>
<sequence>EHLAPNQEERSQPRPLWLAKTPERGAVPRPRRPVVTFGAVTELGETRTGLGVASPDEEDVMLQLKTDSTNLVEAMGLSEEYRQLRQRMRRQTDLVWKTLQEHRDVVSARARTGDSSRMKVHGRDLEKLRRTARLMQHLEDTAEESLLQKPVRALWRICRARQRLWQEDPRTRALRPRRRCWESSWQSLGPFAQLAFRLYASGDGDAAEGTSVIFFWMEKPPILSFSFIVTVGAEEVTMQTWSSEVAWARVELPLALLDQAAKDAQEAEQSLAIGFGSGSERFRDVTVAYRGVSLGESGADFRYGEEDAEGNCGSTCNAAPMTAMMNACADNTGAWRLVTAVWATASGAQTCTQNYTTADAAAPYYDSDCALSFTGPSSCDALAPTAAVRLCCCGATQDECQYDAGYCVEGYVYVPTTTKAAVNVEEMQTIGMIVGFGIGLCFVLSLGIGCTLGRHFMYVRVKRKAMERLKRASTEKTAASDSFVDDTNEDNDPEEGFDVHMEVPADTMHTKTEETEKSTHV</sequence>
<evidence type="ECO:0000313" key="3">
    <source>
        <dbReference type="EMBL" id="CAK9060050.1"/>
    </source>
</evidence>
<comment type="caution">
    <text evidence="3">The sequence shown here is derived from an EMBL/GenBank/DDBJ whole genome shotgun (WGS) entry which is preliminary data.</text>
</comment>
<feature type="compositionally biased region" description="Basic and acidic residues" evidence="1">
    <location>
        <begin position="1"/>
        <end position="12"/>
    </location>
</feature>
<dbReference type="Proteomes" id="UP001642464">
    <property type="component" value="Unassembled WGS sequence"/>
</dbReference>
<feature type="transmembrane region" description="Helical" evidence="2">
    <location>
        <begin position="430"/>
        <end position="453"/>
    </location>
</feature>
<feature type="region of interest" description="Disordered" evidence="1">
    <location>
        <begin position="470"/>
        <end position="521"/>
    </location>
</feature>
<reference evidence="3 4" key="1">
    <citation type="submission" date="2024-02" db="EMBL/GenBank/DDBJ databases">
        <authorList>
            <person name="Chen Y."/>
            <person name="Shah S."/>
            <person name="Dougan E. K."/>
            <person name="Thang M."/>
            <person name="Chan C."/>
        </authorList>
    </citation>
    <scope>NUCLEOTIDE SEQUENCE [LARGE SCALE GENOMIC DNA]</scope>
</reference>
<accession>A0ABP0NCN0</accession>
<keyword evidence="2" id="KW-1133">Transmembrane helix</keyword>
<name>A0ABP0NCN0_9DINO</name>
<proteinExistence type="predicted"/>
<feature type="compositionally biased region" description="Acidic residues" evidence="1">
    <location>
        <begin position="483"/>
        <end position="496"/>
    </location>
</feature>
<evidence type="ECO:0000256" key="2">
    <source>
        <dbReference type="SAM" id="Phobius"/>
    </source>
</evidence>
<feature type="non-terminal residue" evidence="3">
    <location>
        <position position="1"/>
    </location>
</feature>